<sequence>MEGDEVWQQLQVERRYDAVLQQLRDVGLLPPGKEACKVLKKWFILLCGWKPVEGETELLRPGSMGDACYGNSIIRECLQRKLPTAGVGSLAVDRPLSLSIDDSSSSSPSAFTKVWINPHIHDQGVALATVVKLLLQIKTLVDFKFQDPSPPSGRKPPYDDVFPNGGTQWDKHMLNKNSKAGVMAAAGAEDNGAGDNWDSGRRDAYTYQ</sequence>
<feature type="compositionally biased region" description="Basic and acidic residues" evidence="1">
    <location>
        <begin position="198"/>
        <end position="208"/>
    </location>
</feature>
<feature type="region of interest" description="Disordered" evidence="1">
    <location>
        <begin position="185"/>
        <end position="208"/>
    </location>
</feature>
<evidence type="ECO:0000256" key="1">
    <source>
        <dbReference type="SAM" id="MobiDB-lite"/>
    </source>
</evidence>
<reference evidence="2" key="1">
    <citation type="submission" date="2021-02" db="EMBL/GenBank/DDBJ databases">
        <title>First Annotated Genome of the Yellow-green Alga Tribonema minus.</title>
        <authorList>
            <person name="Mahan K.M."/>
        </authorList>
    </citation>
    <scope>NUCLEOTIDE SEQUENCE</scope>
    <source>
        <strain evidence="2">UTEX B ZZ1240</strain>
    </source>
</reference>
<dbReference type="AlphaFoldDB" id="A0A835Z602"/>
<comment type="caution">
    <text evidence="2">The sequence shown here is derived from an EMBL/GenBank/DDBJ whole genome shotgun (WGS) entry which is preliminary data.</text>
</comment>
<dbReference type="Proteomes" id="UP000664859">
    <property type="component" value="Unassembled WGS sequence"/>
</dbReference>
<gene>
    <name evidence="2" type="ORF">JKP88DRAFT_315819</name>
</gene>
<protein>
    <submittedName>
        <fullName evidence="2">Uncharacterized protein</fullName>
    </submittedName>
</protein>
<feature type="compositionally biased region" description="Low complexity" evidence="1">
    <location>
        <begin position="185"/>
        <end position="196"/>
    </location>
</feature>
<keyword evidence="3" id="KW-1185">Reference proteome</keyword>
<name>A0A835Z602_9STRA</name>
<evidence type="ECO:0000313" key="3">
    <source>
        <dbReference type="Proteomes" id="UP000664859"/>
    </source>
</evidence>
<organism evidence="2 3">
    <name type="scientific">Tribonema minus</name>
    <dbReference type="NCBI Taxonomy" id="303371"/>
    <lineage>
        <taxon>Eukaryota</taxon>
        <taxon>Sar</taxon>
        <taxon>Stramenopiles</taxon>
        <taxon>Ochrophyta</taxon>
        <taxon>PX clade</taxon>
        <taxon>Xanthophyceae</taxon>
        <taxon>Tribonematales</taxon>
        <taxon>Tribonemataceae</taxon>
        <taxon>Tribonema</taxon>
    </lineage>
</organism>
<accession>A0A835Z602</accession>
<evidence type="ECO:0000313" key="2">
    <source>
        <dbReference type="EMBL" id="KAG5183874.1"/>
    </source>
</evidence>
<proteinExistence type="predicted"/>
<dbReference type="EMBL" id="JAFCMP010000182">
    <property type="protein sequence ID" value="KAG5183874.1"/>
    <property type="molecule type" value="Genomic_DNA"/>
</dbReference>